<proteinExistence type="predicted"/>
<sequence length="285" mass="31845">MMSGYQQRKPALLTRIASILFIFLLLSSCATVPLPKTLALSHPPRLGIIGFKVTAPIQRLSSIFDVKKKLDEKDERARIDEVLRKIEKRADEFLVSELAERKKVEPVLIPDGAFGTHRGVRPLQSQIALIRKNFGVDAILYGEIPWYGRTRLIYPILGMTADILAESVIINTLTHSEGLVLANIVFELITSTPLWFGGAYIFGLAFRPVTVKASALSVVDGKNVWSETIDRIVDRKIIATYPEQERSKKEIQLEVSLRSAMKAVALSLAGASPEKKEEEDEMEYP</sequence>
<name>A0A3B1BJR5_9ZZZZ</name>
<protein>
    <submittedName>
        <fullName evidence="1">Uncharacterized protein</fullName>
    </submittedName>
</protein>
<organism evidence="1">
    <name type="scientific">hydrothermal vent metagenome</name>
    <dbReference type="NCBI Taxonomy" id="652676"/>
    <lineage>
        <taxon>unclassified sequences</taxon>
        <taxon>metagenomes</taxon>
        <taxon>ecological metagenomes</taxon>
    </lineage>
</organism>
<evidence type="ECO:0000313" key="1">
    <source>
        <dbReference type="EMBL" id="VAX14761.1"/>
    </source>
</evidence>
<reference evidence="1" key="1">
    <citation type="submission" date="2018-06" db="EMBL/GenBank/DDBJ databases">
        <authorList>
            <person name="Zhirakovskaya E."/>
        </authorList>
    </citation>
    <scope>NUCLEOTIDE SEQUENCE</scope>
</reference>
<dbReference type="EMBL" id="UOGA01000010">
    <property type="protein sequence ID" value="VAX14761.1"/>
    <property type="molecule type" value="Genomic_DNA"/>
</dbReference>
<accession>A0A3B1BJR5</accession>
<dbReference type="AlphaFoldDB" id="A0A3B1BJR5"/>
<gene>
    <name evidence="1" type="ORF">MNBD_NITROSPINAE04-805</name>
</gene>